<organism evidence="2 3">
    <name type="scientific">Aliikangiella coralliicola</name>
    <dbReference type="NCBI Taxonomy" id="2592383"/>
    <lineage>
        <taxon>Bacteria</taxon>
        <taxon>Pseudomonadati</taxon>
        <taxon>Pseudomonadota</taxon>
        <taxon>Gammaproteobacteria</taxon>
        <taxon>Oceanospirillales</taxon>
        <taxon>Pleioneaceae</taxon>
        <taxon>Aliikangiella</taxon>
    </lineage>
</organism>
<dbReference type="Gene3D" id="3.30.1330.40">
    <property type="entry name" value="RutC-like"/>
    <property type="match status" value="1"/>
</dbReference>
<evidence type="ECO:0000313" key="3">
    <source>
        <dbReference type="Proteomes" id="UP000315439"/>
    </source>
</evidence>
<dbReference type="Pfam" id="PF01042">
    <property type="entry name" value="Ribonuc_L-PSP"/>
    <property type="match status" value="1"/>
</dbReference>
<keyword evidence="3" id="KW-1185">Reference proteome</keyword>
<dbReference type="InterPro" id="IPR006175">
    <property type="entry name" value="YjgF/YER057c/UK114"/>
</dbReference>
<dbReference type="PANTHER" id="PTHR11803:SF39">
    <property type="entry name" value="2-IMINOBUTANOATE_2-IMINOPROPANOATE DEAMINASE"/>
    <property type="match status" value="1"/>
</dbReference>
<dbReference type="GO" id="GO:0019239">
    <property type="term" value="F:deaminase activity"/>
    <property type="evidence" value="ECO:0007669"/>
    <property type="project" value="TreeGrafter"/>
</dbReference>
<protein>
    <submittedName>
        <fullName evidence="2">RidA family protein</fullName>
    </submittedName>
</protein>
<dbReference type="PANTHER" id="PTHR11803">
    <property type="entry name" value="2-IMINOBUTANOATE/2-IMINOPROPANOATE DEAMINASE RIDA"/>
    <property type="match status" value="1"/>
</dbReference>
<dbReference type="EMBL" id="VIKS01000014">
    <property type="protein sequence ID" value="TQV84411.1"/>
    <property type="molecule type" value="Genomic_DNA"/>
</dbReference>
<dbReference type="OrthoDB" id="9803101at2"/>
<dbReference type="GO" id="GO:0005829">
    <property type="term" value="C:cytosol"/>
    <property type="evidence" value="ECO:0007669"/>
    <property type="project" value="TreeGrafter"/>
</dbReference>
<dbReference type="NCBIfam" id="TIGR00004">
    <property type="entry name" value="Rid family detoxifying hydrolase"/>
    <property type="match status" value="1"/>
</dbReference>
<evidence type="ECO:0000256" key="1">
    <source>
        <dbReference type="ARBA" id="ARBA00010552"/>
    </source>
</evidence>
<dbReference type="RefSeq" id="WP_142934007.1">
    <property type="nucleotide sequence ID" value="NZ_ML660170.1"/>
</dbReference>
<dbReference type="InterPro" id="IPR006056">
    <property type="entry name" value="RidA"/>
</dbReference>
<comment type="caution">
    <text evidence="2">The sequence shown here is derived from an EMBL/GenBank/DDBJ whole genome shotgun (WGS) entry which is preliminary data.</text>
</comment>
<dbReference type="CDD" id="cd00448">
    <property type="entry name" value="YjgF_YER057c_UK114_family"/>
    <property type="match status" value="1"/>
</dbReference>
<reference evidence="2 3" key="1">
    <citation type="submission" date="2019-07" db="EMBL/GenBank/DDBJ databases">
        <title>Draft genome for Aliikangiella sp. M105.</title>
        <authorList>
            <person name="Wang G."/>
        </authorList>
    </citation>
    <scope>NUCLEOTIDE SEQUENCE [LARGE SCALE GENOMIC DNA]</scope>
    <source>
        <strain evidence="2 3">M105</strain>
    </source>
</reference>
<dbReference type="SUPFAM" id="SSF55298">
    <property type="entry name" value="YjgF-like"/>
    <property type="match status" value="1"/>
</dbReference>
<dbReference type="Proteomes" id="UP000315439">
    <property type="component" value="Unassembled WGS sequence"/>
</dbReference>
<proteinExistence type="inferred from homology"/>
<evidence type="ECO:0000313" key="2">
    <source>
        <dbReference type="EMBL" id="TQV84411.1"/>
    </source>
</evidence>
<dbReference type="AlphaFoldDB" id="A0A545U4L4"/>
<name>A0A545U4L4_9GAMM</name>
<comment type="similarity">
    <text evidence="1">Belongs to the RutC family.</text>
</comment>
<dbReference type="FunFam" id="3.30.1330.40:FF:000001">
    <property type="entry name" value="L-PSP family endoribonuclease"/>
    <property type="match status" value="1"/>
</dbReference>
<accession>A0A545U4L4</accession>
<sequence length="160" mass="17276">MKTIILTISIVVISAFSVLDFNSTVVAKEKSNKTVQFLNSERSGLSDLPFSEAVRVGNTLYLSGKIGTDPSTGKLVSGGIKAEARQTMRNIKSTLEAHGYQMSNLVKCTVMLADISEWKLFNSVYVTFFTKPYPARSAFGANGLALNARVEVECIAAVGD</sequence>
<dbReference type="InterPro" id="IPR035959">
    <property type="entry name" value="RutC-like_sf"/>
</dbReference>
<gene>
    <name evidence="2" type="ORF">FLL46_22590</name>
</gene>